<accession>A0A6H0Y346</accession>
<proteinExistence type="predicted"/>
<keyword evidence="4" id="KW-1185">Reference proteome</keyword>
<evidence type="ECO:0000256" key="1">
    <source>
        <dbReference type="SAM" id="SignalP"/>
    </source>
</evidence>
<feature type="domain" description="Beta-glucuronidase C-terminal" evidence="2">
    <location>
        <begin position="414"/>
        <end position="528"/>
    </location>
</feature>
<sequence length="532" mass="58767">MTSTYVLTALAGLAALASAEPDYLSLSDKAPVNAGLPLEAFMSYSIEFSGFVAYAGNSSHPGTYSNNLLDNLGKLQGTKPYIRVGGNSADQALFKKDQKEAWHWIIDPKDPKHPKNESFGPSYFESYQTWPNTRFIHGFNLLKSSDEARQALLESVPHACKALGNGKLLDWQLGNEPDLYSKEVDGKRQKLLDNDSYRELWQKWAGEIQTEMKKTCPDMADDKHYKFYAPSFAGYNELILKDVFDKGFNKDGWVEYIDQHNYINSNTNPRVTLQNTLMNHTVTASSVHRLLERKDSLAALPADRKANLPFVLGEHNSLIGGGRPGLSSSFGAALWGLDFNLLCASNNISRVHMHQNNGAAYQSWQPLDTETTTAGTRPPYYGNIAVASFLGDVSSPDKAARISNIPMEDDTSAAYAAFNGGKLNRLMLINMIAFNATDDNPSKSKGDRPIQHYGFQLPQGVYKMYTLERLLAAGSDAVTGITFDGYSYNHDLDNGKPVLLKNVTRGETGDVTSDGRIYISVPRSSAVIVRLE</sequence>
<dbReference type="AlphaFoldDB" id="A0A6H0Y346"/>
<dbReference type="InterPro" id="IPR031728">
    <property type="entry name" value="GlcAase_C"/>
</dbReference>
<name>A0A6H0Y346_9PEZI</name>
<dbReference type="SUPFAM" id="SSF51445">
    <property type="entry name" value="(Trans)glycosidases"/>
    <property type="match status" value="1"/>
</dbReference>
<gene>
    <name evidence="3" type="ORF">AMS68_006893</name>
</gene>
<dbReference type="EMBL" id="CP051143">
    <property type="protein sequence ID" value="QIX01376.1"/>
    <property type="molecule type" value="Genomic_DNA"/>
</dbReference>
<evidence type="ECO:0000313" key="4">
    <source>
        <dbReference type="Proteomes" id="UP000503462"/>
    </source>
</evidence>
<dbReference type="Pfam" id="PF16862">
    <property type="entry name" value="Glyco_hydro_79C"/>
    <property type="match status" value="1"/>
</dbReference>
<evidence type="ECO:0000313" key="3">
    <source>
        <dbReference type="EMBL" id="QIX01376.1"/>
    </source>
</evidence>
<dbReference type="Gene3D" id="3.20.20.80">
    <property type="entry name" value="Glycosidases"/>
    <property type="match status" value="1"/>
</dbReference>
<feature type="signal peptide" evidence="1">
    <location>
        <begin position="1"/>
        <end position="19"/>
    </location>
</feature>
<organism evidence="3 4">
    <name type="scientific">Peltaster fructicola</name>
    <dbReference type="NCBI Taxonomy" id="286661"/>
    <lineage>
        <taxon>Eukaryota</taxon>
        <taxon>Fungi</taxon>
        <taxon>Dikarya</taxon>
        <taxon>Ascomycota</taxon>
        <taxon>Pezizomycotina</taxon>
        <taxon>Dothideomycetes</taxon>
        <taxon>Dothideomycetes incertae sedis</taxon>
        <taxon>Peltaster</taxon>
    </lineage>
</organism>
<dbReference type="InterPro" id="IPR052974">
    <property type="entry name" value="GH79_Enzymes"/>
</dbReference>
<keyword evidence="1" id="KW-0732">Signal</keyword>
<dbReference type="OrthoDB" id="2831684at2759"/>
<dbReference type="Proteomes" id="UP000503462">
    <property type="component" value="Chromosome 5"/>
</dbReference>
<feature type="chain" id="PRO_5026100973" description="Beta-glucuronidase C-terminal domain-containing protein" evidence="1">
    <location>
        <begin position="20"/>
        <end position="532"/>
    </location>
</feature>
<dbReference type="PANTHER" id="PTHR36183">
    <property type="entry name" value="BETA-GLUCURONIDASE"/>
    <property type="match status" value="1"/>
</dbReference>
<evidence type="ECO:0000259" key="2">
    <source>
        <dbReference type="Pfam" id="PF16862"/>
    </source>
</evidence>
<dbReference type="InterPro" id="IPR017853">
    <property type="entry name" value="GH"/>
</dbReference>
<protein>
    <recommendedName>
        <fullName evidence="2">Beta-glucuronidase C-terminal domain-containing protein</fullName>
    </recommendedName>
</protein>
<reference evidence="3 4" key="1">
    <citation type="journal article" date="2016" name="Sci. Rep.">
        <title>Peltaster fructicola genome reveals evolution from an invasive phytopathogen to an ectophytic parasite.</title>
        <authorList>
            <person name="Xu C."/>
            <person name="Chen H."/>
            <person name="Gleason M.L."/>
            <person name="Xu J.R."/>
            <person name="Liu H."/>
            <person name="Zhang R."/>
            <person name="Sun G."/>
        </authorList>
    </citation>
    <scope>NUCLEOTIDE SEQUENCE [LARGE SCALE GENOMIC DNA]</scope>
    <source>
        <strain evidence="3 4">LNHT1506</strain>
    </source>
</reference>
<dbReference type="PANTHER" id="PTHR36183:SF2">
    <property type="entry name" value="BETA-GLUCURONIDASE C-TERMINAL DOMAIN-CONTAINING PROTEIN"/>
    <property type="match status" value="1"/>
</dbReference>